<evidence type="ECO:0000313" key="3">
    <source>
        <dbReference type="EMBL" id="GLI62671.1"/>
    </source>
</evidence>
<name>A0ABQ5RYH5_9CHLO</name>
<dbReference type="InterPro" id="IPR005101">
    <property type="entry name" value="Cryptochr/Photolyase_FAD-bd"/>
</dbReference>
<comment type="caution">
    <text evidence="3">The sequence shown here is derived from an EMBL/GenBank/DDBJ whole genome shotgun (WGS) entry which is preliminary data.</text>
</comment>
<accession>A0ABQ5RYH5</accession>
<evidence type="ECO:0000259" key="2">
    <source>
        <dbReference type="Pfam" id="PF03441"/>
    </source>
</evidence>
<sequence>AAATCGVCISDEDTGAATANGPFGWPSLDLQRPGLDLGSLAATLPGVDCSVSGVSHMEGGSRAGYARWEAWRRGGGVARYAATRNDAMQRTGTSRMSPYLHWGMVSPFRIAREAAASGGAGAGKFLDELLVWRELSYSFCFYRYPKLDSLSVLPRWAQDALAAHANDPRTPKKLRQLEAGETGDAFWDAAQRQLATHGELHNNVRMTWGKALLPWCSSPQRALDTVLHLNHRYALDGCDPASYGGILWCFGLFDGPKESASTAVSGALRRRPTSSHARRLTPAAYASLPP</sequence>
<dbReference type="Proteomes" id="UP001165090">
    <property type="component" value="Unassembled WGS sequence"/>
</dbReference>
<gene>
    <name evidence="3" type="ORF">VaNZ11_005347</name>
</gene>
<dbReference type="SUPFAM" id="SSF48173">
    <property type="entry name" value="Cryptochrome/photolyase FAD-binding domain"/>
    <property type="match status" value="1"/>
</dbReference>
<dbReference type="InterPro" id="IPR036134">
    <property type="entry name" value="Crypto/Photolyase_FAD-like_sf"/>
</dbReference>
<dbReference type="InterPro" id="IPR052219">
    <property type="entry name" value="Photolyase_Class-2"/>
</dbReference>
<reference evidence="3 4" key="1">
    <citation type="journal article" date="2023" name="IScience">
        <title>Expanded male sex-determining region conserved during the evolution of homothallism in the green alga Volvox.</title>
        <authorList>
            <person name="Yamamoto K."/>
            <person name="Matsuzaki R."/>
            <person name="Mahakham W."/>
            <person name="Heman W."/>
            <person name="Sekimoto H."/>
            <person name="Kawachi M."/>
            <person name="Minakuchi Y."/>
            <person name="Toyoda A."/>
            <person name="Nozaki H."/>
        </authorList>
    </citation>
    <scope>NUCLEOTIDE SEQUENCE [LARGE SCALE GENOMIC DNA]</scope>
    <source>
        <strain evidence="3 4">NIES-4468</strain>
    </source>
</reference>
<evidence type="ECO:0000313" key="4">
    <source>
        <dbReference type="Proteomes" id="UP001165090"/>
    </source>
</evidence>
<dbReference type="PANTHER" id="PTHR10211">
    <property type="entry name" value="DEOXYRIBODIPYRIMIDINE PHOTOLYASE"/>
    <property type="match status" value="1"/>
</dbReference>
<dbReference type="Gene3D" id="1.10.579.10">
    <property type="entry name" value="DNA Cyclobutane Dipyrimidine Photolyase, subunit A, domain 3"/>
    <property type="match status" value="1"/>
</dbReference>
<protein>
    <recommendedName>
        <fullName evidence="2">Cryptochrome/DNA photolyase FAD-binding domain-containing protein</fullName>
    </recommendedName>
</protein>
<feature type="region of interest" description="Disordered" evidence="1">
    <location>
        <begin position="266"/>
        <end position="290"/>
    </location>
</feature>
<evidence type="ECO:0000256" key="1">
    <source>
        <dbReference type="SAM" id="MobiDB-lite"/>
    </source>
</evidence>
<dbReference type="Gene3D" id="1.25.40.80">
    <property type="match status" value="1"/>
</dbReference>
<organism evidence="3 4">
    <name type="scientific">Volvox africanus</name>
    <dbReference type="NCBI Taxonomy" id="51714"/>
    <lineage>
        <taxon>Eukaryota</taxon>
        <taxon>Viridiplantae</taxon>
        <taxon>Chlorophyta</taxon>
        <taxon>core chlorophytes</taxon>
        <taxon>Chlorophyceae</taxon>
        <taxon>CS clade</taxon>
        <taxon>Chlamydomonadales</taxon>
        <taxon>Volvocaceae</taxon>
        <taxon>Volvox</taxon>
    </lineage>
</organism>
<keyword evidence="4" id="KW-1185">Reference proteome</keyword>
<feature type="non-terminal residue" evidence="3">
    <location>
        <position position="1"/>
    </location>
</feature>
<feature type="domain" description="Cryptochrome/DNA photolyase FAD-binding" evidence="2">
    <location>
        <begin position="129"/>
        <end position="208"/>
    </location>
</feature>
<dbReference type="EMBL" id="BSDZ01000013">
    <property type="protein sequence ID" value="GLI62671.1"/>
    <property type="molecule type" value="Genomic_DNA"/>
</dbReference>
<feature type="compositionally biased region" description="Basic residues" evidence="1">
    <location>
        <begin position="268"/>
        <end position="279"/>
    </location>
</feature>
<dbReference type="Pfam" id="PF03441">
    <property type="entry name" value="FAD_binding_7"/>
    <property type="match status" value="1"/>
</dbReference>
<dbReference type="PANTHER" id="PTHR10211:SF0">
    <property type="entry name" value="DEOXYRIBODIPYRIMIDINE PHOTO-LYASE"/>
    <property type="match status" value="1"/>
</dbReference>
<proteinExistence type="predicted"/>